<name>A0AAV8W9S5_9CUCU</name>
<dbReference type="InterPro" id="IPR033133">
    <property type="entry name" value="PUM-HD"/>
</dbReference>
<reference evidence="5 6" key="1">
    <citation type="journal article" date="2023" name="Insect Mol. Biol.">
        <title>Genome sequencing provides insights into the evolution of gene families encoding plant cell wall-degrading enzymes in longhorned beetles.</title>
        <authorList>
            <person name="Shin N.R."/>
            <person name="Okamura Y."/>
            <person name="Kirsch R."/>
            <person name="Pauchet Y."/>
        </authorList>
    </citation>
    <scope>NUCLEOTIDE SEQUENCE [LARGE SCALE GENOMIC DNA]</scope>
    <source>
        <strain evidence="5">EAD_L_NR</strain>
    </source>
</reference>
<dbReference type="Gene3D" id="1.25.10.10">
    <property type="entry name" value="Leucine-rich Repeat Variant"/>
    <property type="match status" value="2"/>
</dbReference>
<dbReference type="Pfam" id="PF00806">
    <property type="entry name" value="PUF"/>
    <property type="match status" value="1"/>
</dbReference>
<keyword evidence="6" id="KW-1185">Reference proteome</keyword>
<gene>
    <name evidence="5" type="ORF">NQ315_001885</name>
</gene>
<dbReference type="InterPro" id="IPR001313">
    <property type="entry name" value="Pumilio_RNA-bd_rpt"/>
</dbReference>
<dbReference type="GO" id="GO:0003729">
    <property type="term" value="F:mRNA binding"/>
    <property type="evidence" value="ECO:0007669"/>
    <property type="project" value="TreeGrafter"/>
</dbReference>
<dbReference type="Proteomes" id="UP001159042">
    <property type="component" value="Unassembled WGS sequence"/>
</dbReference>
<dbReference type="InterPro" id="IPR011989">
    <property type="entry name" value="ARM-like"/>
</dbReference>
<proteinExistence type="predicted"/>
<evidence type="ECO:0000313" key="6">
    <source>
        <dbReference type="Proteomes" id="UP001159042"/>
    </source>
</evidence>
<dbReference type="SMART" id="SM00025">
    <property type="entry name" value="Pumilio"/>
    <property type="match status" value="6"/>
</dbReference>
<evidence type="ECO:0000256" key="1">
    <source>
        <dbReference type="ARBA" id="ARBA00022737"/>
    </source>
</evidence>
<dbReference type="PROSITE" id="PS50303">
    <property type="entry name" value="PUM_HD"/>
    <property type="match status" value="1"/>
</dbReference>
<feature type="domain" description="PUM-HD" evidence="4">
    <location>
        <begin position="145"/>
        <end position="490"/>
    </location>
</feature>
<dbReference type="PANTHER" id="PTHR13389:SF0">
    <property type="entry name" value="PUMILIO HOMOLOG 3"/>
    <property type="match status" value="1"/>
</dbReference>
<dbReference type="AlphaFoldDB" id="A0AAV8W9S5"/>
<evidence type="ECO:0000259" key="4">
    <source>
        <dbReference type="PROSITE" id="PS50303"/>
    </source>
</evidence>
<dbReference type="GO" id="GO:0005730">
    <property type="term" value="C:nucleolus"/>
    <property type="evidence" value="ECO:0007669"/>
    <property type="project" value="TreeGrafter"/>
</dbReference>
<dbReference type="PANTHER" id="PTHR13389">
    <property type="entry name" value="PUMILIO HOMOLOG 3"/>
    <property type="match status" value="1"/>
</dbReference>
<evidence type="ECO:0000313" key="5">
    <source>
        <dbReference type="EMBL" id="KAJ8923327.1"/>
    </source>
</evidence>
<sequence length="591" mass="66911">MKKKFASGDQEASPPKKAKLNKPLSDSKEKSVKTQSAKLVKNGLKSKPLSGDTEKSKNKHNNKLKEKSKFIKSNKKGSPTNLKDAKAKNFSTKGTDKAKKRIEKSEKVEDWSKFKKEKKELKLKRKQAKNSFDVITRAKKIGEELRRKSLNGGEEKRTQLINELHSLLKDKGHYPKFVLAHDTARLVQWLLKYASDIVIQQISKELVPVTVDMLQSKYGVFCVKRLLKYGSNEIRSQVIDAMFGHAVKLASHSVSAPVVEYAFSTWASQTQKQYLIQEFYSDLYKNSKDANVKHLEDTYKTDKSLKTGILGATKANLIRIINKSLLDSGLVQSVLYQFLTACSEGDRAEIITQLAPHIVVISNSRDGARAAMQCIWHGTNKDRKVIMKTLKEHLIDLSKHEHGHCTVIALLDSADDTVLLHKIILSEILKNAKDLAVSEWGRKVLLWLVAPDDSTKFHPVFIKELKEGRDIVDVIINLEWKIKEKENEILGIEHSGLHMTLKKLAQHDKQNLDDANPTFSAVLAKKLSNEVLKTWIKLNRGCFLLVAAFENGSEETRNVLIDTLRKHVKLIKNQRTPGAKILLKKVEQKLV</sequence>
<dbReference type="GO" id="GO:0006417">
    <property type="term" value="P:regulation of translation"/>
    <property type="evidence" value="ECO:0007669"/>
    <property type="project" value="TreeGrafter"/>
</dbReference>
<feature type="region of interest" description="Disordered" evidence="3">
    <location>
        <begin position="1"/>
        <end position="98"/>
    </location>
</feature>
<keyword evidence="1" id="KW-0677">Repeat</keyword>
<protein>
    <recommendedName>
        <fullName evidence="4">PUM-HD domain-containing protein</fullName>
    </recommendedName>
</protein>
<evidence type="ECO:0000256" key="3">
    <source>
        <dbReference type="SAM" id="MobiDB-lite"/>
    </source>
</evidence>
<dbReference type="InterPro" id="IPR016024">
    <property type="entry name" value="ARM-type_fold"/>
</dbReference>
<comment type="caution">
    <text evidence="5">The sequence shown here is derived from an EMBL/GenBank/DDBJ whole genome shotgun (WGS) entry which is preliminary data.</text>
</comment>
<feature type="repeat" description="Pumilio" evidence="2">
    <location>
        <begin position="205"/>
        <end position="240"/>
    </location>
</feature>
<dbReference type="InterPro" id="IPR040059">
    <property type="entry name" value="PUM3"/>
</dbReference>
<dbReference type="EMBL" id="JANEYG010000005">
    <property type="protein sequence ID" value="KAJ8923327.1"/>
    <property type="molecule type" value="Genomic_DNA"/>
</dbReference>
<dbReference type="PROSITE" id="PS50302">
    <property type="entry name" value="PUM"/>
    <property type="match status" value="1"/>
</dbReference>
<dbReference type="SUPFAM" id="SSF48371">
    <property type="entry name" value="ARM repeat"/>
    <property type="match status" value="1"/>
</dbReference>
<accession>A0AAV8W9S5</accession>
<organism evidence="5 6">
    <name type="scientific">Exocentrus adspersus</name>
    <dbReference type="NCBI Taxonomy" id="1586481"/>
    <lineage>
        <taxon>Eukaryota</taxon>
        <taxon>Metazoa</taxon>
        <taxon>Ecdysozoa</taxon>
        <taxon>Arthropoda</taxon>
        <taxon>Hexapoda</taxon>
        <taxon>Insecta</taxon>
        <taxon>Pterygota</taxon>
        <taxon>Neoptera</taxon>
        <taxon>Endopterygota</taxon>
        <taxon>Coleoptera</taxon>
        <taxon>Polyphaga</taxon>
        <taxon>Cucujiformia</taxon>
        <taxon>Chrysomeloidea</taxon>
        <taxon>Cerambycidae</taxon>
        <taxon>Lamiinae</taxon>
        <taxon>Acanthocinini</taxon>
        <taxon>Exocentrus</taxon>
    </lineage>
</organism>
<evidence type="ECO:0000256" key="2">
    <source>
        <dbReference type="PROSITE-ProRule" id="PRU00317"/>
    </source>
</evidence>